<accession>A0A445MRN8</accession>
<dbReference type="InterPro" id="IPR003593">
    <property type="entry name" value="AAA+_ATPase"/>
</dbReference>
<evidence type="ECO:0000256" key="2">
    <source>
        <dbReference type="ARBA" id="ARBA00022840"/>
    </source>
</evidence>
<dbReference type="FunFam" id="3.40.50.300:FF:000006">
    <property type="entry name" value="DNA-binding transcriptional regulator NtrC"/>
    <property type="match status" value="1"/>
</dbReference>
<keyword evidence="1" id="KW-0547">Nucleotide-binding</keyword>
<dbReference type="Gene3D" id="3.30.450.40">
    <property type="match status" value="1"/>
</dbReference>
<dbReference type="Gene3D" id="1.10.8.60">
    <property type="match status" value="1"/>
</dbReference>
<dbReference type="SUPFAM" id="SSF55781">
    <property type="entry name" value="GAF domain-like"/>
    <property type="match status" value="1"/>
</dbReference>
<dbReference type="PROSITE" id="PS50045">
    <property type="entry name" value="SIGMA54_INTERACT_4"/>
    <property type="match status" value="1"/>
</dbReference>
<dbReference type="InterPro" id="IPR058031">
    <property type="entry name" value="AAA_lid_NorR"/>
</dbReference>
<dbReference type="Gene3D" id="3.40.50.300">
    <property type="entry name" value="P-loop containing nucleotide triphosphate hydrolases"/>
    <property type="match status" value="1"/>
</dbReference>
<reference evidence="8" key="1">
    <citation type="submission" date="2018-01" db="EMBL/GenBank/DDBJ databases">
        <authorList>
            <person name="Regsiter A."/>
            <person name="William W."/>
        </authorList>
    </citation>
    <scope>NUCLEOTIDE SEQUENCE</scope>
    <source>
        <strain evidence="8">TRIP AH-1</strain>
    </source>
</reference>
<evidence type="ECO:0000256" key="5">
    <source>
        <dbReference type="ARBA" id="ARBA00023159"/>
    </source>
</evidence>
<protein>
    <recommendedName>
        <fullName evidence="7">Sigma-54 factor interaction domain-containing protein</fullName>
    </recommendedName>
</protein>
<dbReference type="InterPro" id="IPR029016">
    <property type="entry name" value="GAF-like_dom_sf"/>
</dbReference>
<dbReference type="InterPro" id="IPR027417">
    <property type="entry name" value="P-loop_NTPase"/>
</dbReference>
<dbReference type="InterPro" id="IPR025944">
    <property type="entry name" value="Sigma_54_int_dom_CS"/>
</dbReference>
<dbReference type="PROSITE" id="PS00675">
    <property type="entry name" value="SIGMA54_INTERACT_1"/>
    <property type="match status" value="1"/>
</dbReference>
<dbReference type="GO" id="GO:0005524">
    <property type="term" value="F:ATP binding"/>
    <property type="evidence" value="ECO:0007669"/>
    <property type="project" value="UniProtKB-KW"/>
</dbReference>
<keyword evidence="2" id="KW-0067">ATP-binding</keyword>
<dbReference type="InterPro" id="IPR002078">
    <property type="entry name" value="Sigma_54_int"/>
</dbReference>
<feature type="domain" description="Sigma-54 factor interaction" evidence="7">
    <location>
        <begin position="200"/>
        <end position="430"/>
    </location>
</feature>
<dbReference type="GO" id="GO:0006355">
    <property type="term" value="P:regulation of DNA-templated transcription"/>
    <property type="evidence" value="ECO:0007669"/>
    <property type="project" value="InterPro"/>
</dbReference>
<dbReference type="EMBL" id="OJIN01000020">
    <property type="protein sequence ID" value="SPD72099.1"/>
    <property type="molecule type" value="Genomic_DNA"/>
</dbReference>
<keyword evidence="3" id="KW-0805">Transcription regulation</keyword>
<dbReference type="GO" id="GO:0003677">
    <property type="term" value="F:DNA binding"/>
    <property type="evidence" value="ECO:0007669"/>
    <property type="project" value="UniProtKB-KW"/>
</dbReference>
<dbReference type="CDD" id="cd00009">
    <property type="entry name" value="AAA"/>
    <property type="match status" value="1"/>
</dbReference>
<dbReference type="Gene3D" id="1.10.10.60">
    <property type="entry name" value="Homeodomain-like"/>
    <property type="match status" value="1"/>
</dbReference>
<evidence type="ECO:0000259" key="7">
    <source>
        <dbReference type="PROSITE" id="PS50045"/>
    </source>
</evidence>
<organism evidence="8">
    <name type="scientific">uncultured Desulfobacterium sp</name>
    <dbReference type="NCBI Taxonomy" id="201089"/>
    <lineage>
        <taxon>Bacteria</taxon>
        <taxon>Pseudomonadati</taxon>
        <taxon>Thermodesulfobacteriota</taxon>
        <taxon>Desulfobacteria</taxon>
        <taxon>Desulfobacterales</taxon>
        <taxon>Desulfobacteriaceae</taxon>
        <taxon>Desulfobacterium</taxon>
        <taxon>environmental samples</taxon>
    </lineage>
</organism>
<name>A0A445MRN8_9BACT</name>
<evidence type="ECO:0000313" key="8">
    <source>
        <dbReference type="EMBL" id="SPD72099.1"/>
    </source>
</evidence>
<keyword evidence="5" id="KW-0010">Activator</keyword>
<keyword evidence="6" id="KW-0804">Transcription</keyword>
<dbReference type="InterPro" id="IPR025662">
    <property type="entry name" value="Sigma_54_int_dom_ATP-bd_1"/>
</dbReference>
<dbReference type="PROSITE" id="PS00688">
    <property type="entry name" value="SIGMA54_INTERACT_3"/>
    <property type="match status" value="1"/>
</dbReference>
<sequence length="518" mass="58703">MTVNKDNFFREATMRICGNLDIETSMWSCLEYLEKVIPITGMVLDLFDRELATAHAIVQVSRYRDNPRLPRMIPLPKSAGAALKRKWIKMHTQDVMIINRPESDPLSLTMTQIVKKPNTSIMAMRLKIEDNRLGALVIYVDGKDKYANKHARLLSMLHDPFSIAMSNALKHEEVIKLKDMLADDVQYLHRELLRLSGDELVGKTGGLAGVMEMVHQVASLNSPVLLLGETGVGKEVIANAIHYSSQRKEGPFIKVNCGAIPETLMDSELFGHEKGAFTGAVSEKRGRFERANMGTILLDEIGEMPLHAQVRLLRVLQNKEIERIGGTKTIPINVRVISATQMNLEDMIREGRFREDLWFRLNVFPIMIPPLRQRKEDIPDLVRHFINRKSRELKFKAEPAISPDTLERMMSYHWPGNVRELENVVERALIQNRGKDNNTFLTFKDFVLREKQENNITPSGSNSDIIGLDDAVARHIKLALKTANGKIEGPGGAAMLLKVNPSTLRTKMKKLGVHRRQK</sequence>
<proteinExistence type="predicted"/>
<dbReference type="SUPFAM" id="SSF52540">
    <property type="entry name" value="P-loop containing nucleoside triphosphate hydrolases"/>
    <property type="match status" value="1"/>
</dbReference>
<dbReference type="AlphaFoldDB" id="A0A445MRN8"/>
<dbReference type="Pfam" id="PF00158">
    <property type="entry name" value="Sigma54_activat"/>
    <property type="match status" value="1"/>
</dbReference>
<keyword evidence="4" id="KW-0238">DNA-binding</keyword>
<evidence type="ECO:0000256" key="3">
    <source>
        <dbReference type="ARBA" id="ARBA00023015"/>
    </source>
</evidence>
<dbReference type="Pfam" id="PF25601">
    <property type="entry name" value="AAA_lid_14"/>
    <property type="match status" value="1"/>
</dbReference>
<evidence type="ECO:0000256" key="6">
    <source>
        <dbReference type="ARBA" id="ARBA00023163"/>
    </source>
</evidence>
<dbReference type="SMART" id="SM00382">
    <property type="entry name" value="AAA"/>
    <property type="match status" value="1"/>
</dbReference>
<dbReference type="PANTHER" id="PTHR32071">
    <property type="entry name" value="TRANSCRIPTIONAL REGULATORY PROTEIN"/>
    <property type="match status" value="1"/>
</dbReference>
<evidence type="ECO:0000256" key="1">
    <source>
        <dbReference type="ARBA" id="ARBA00022741"/>
    </source>
</evidence>
<dbReference type="PANTHER" id="PTHR32071:SF117">
    <property type="entry name" value="PTS-DEPENDENT DIHYDROXYACETONE KINASE OPERON REGULATORY PROTEIN-RELATED"/>
    <property type="match status" value="1"/>
</dbReference>
<evidence type="ECO:0000256" key="4">
    <source>
        <dbReference type="ARBA" id="ARBA00023125"/>
    </source>
</evidence>
<gene>
    <name evidence="8" type="ORF">PITCH_A1160003</name>
</gene>